<sequence>MLLAREFGWNIEDIKQLRPSELEAIIKELQKQKEIQEYVEFKGKWAFLASVITNGFAAIANMFSKRRLKEVKPDDFIDKKYAAKIERYFKEAQDEDKWASYIAEAKAKGLKGPW</sequence>
<organism evidence="1 2">
    <name type="scientific">Caloramator mitchellensis</name>
    <dbReference type="NCBI Taxonomy" id="908809"/>
    <lineage>
        <taxon>Bacteria</taxon>
        <taxon>Bacillati</taxon>
        <taxon>Bacillota</taxon>
        <taxon>Clostridia</taxon>
        <taxon>Eubacteriales</taxon>
        <taxon>Clostridiaceae</taxon>
        <taxon>Caloramator</taxon>
    </lineage>
</organism>
<name>A0A0R3JRI8_CALMK</name>
<reference evidence="1 2" key="1">
    <citation type="submission" date="2015-09" db="EMBL/GenBank/DDBJ databases">
        <title>Draft genome sequence of a Caloramator mitchellensis, a moderate thermophile from the Great Artesian Basin of Australia.</title>
        <authorList>
            <person name="Patel B.K."/>
        </authorList>
    </citation>
    <scope>NUCLEOTIDE SEQUENCE [LARGE SCALE GENOMIC DNA]</scope>
    <source>
        <strain evidence="1 2">VF08</strain>
    </source>
</reference>
<accession>A0A0R3JRI8</accession>
<dbReference type="Proteomes" id="UP000052015">
    <property type="component" value="Unassembled WGS sequence"/>
</dbReference>
<dbReference type="OrthoDB" id="3035021at2"/>
<keyword evidence="2" id="KW-1185">Reference proteome</keyword>
<proteinExistence type="predicted"/>
<dbReference type="RefSeq" id="WP_057979478.1">
    <property type="nucleotide sequence ID" value="NZ_LKHP01000017.1"/>
</dbReference>
<dbReference type="AlphaFoldDB" id="A0A0R3JRI8"/>
<comment type="caution">
    <text evidence="1">The sequence shown here is derived from an EMBL/GenBank/DDBJ whole genome shotgun (WGS) entry which is preliminary data.</text>
</comment>
<gene>
    <name evidence="1" type="ORF">ABG79_02189</name>
</gene>
<dbReference type="EMBL" id="LKHP01000017">
    <property type="protein sequence ID" value="KRQ86057.1"/>
    <property type="molecule type" value="Genomic_DNA"/>
</dbReference>
<evidence type="ECO:0000313" key="1">
    <source>
        <dbReference type="EMBL" id="KRQ86057.1"/>
    </source>
</evidence>
<dbReference type="STRING" id="908809.ABG79_02189"/>
<protein>
    <submittedName>
        <fullName evidence="1">Uncharacterized protein</fullName>
    </submittedName>
</protein>
<evidence type="ECO:0000313" key="2">
    <source>
        <dbReference type="Proteomes" id="UP000052015"/>
    </source>
</evidence>